<reference evidence="2" key="1">
    <citation type="journal article" date="2020" name="Stud. Mycol.">
        <title>101 Dothideomycetes genomes: a test case for predicting lifestyles and emergence of pathogens.</title>
        <authorList>
            <person name="Haridas S."/>
            <person name="Albert R."/>
            <person name="Binder M."/>
            <person name="Bloem J."/>
            <person name="Labutti K."/>
            <person name="Salamov A."/>
            <person name="Andreopoulos B."/>
            <person name="Baker S."/>
            <person name="Barry K."/>
            <person name="Bills G."/>
            <person name="Bluhm B."/>
            <person name="Cannon C."/>
            <person name="Castanera R."/>
            <person name="Culley D."/>
            <person name="Daum C."/>
            <person name="Ezra D."/>
            <person name="Gonzalez J."/>
            <person name="Henrissat B."/>
            <person name="Kuo A."/>
            <person name="Liang C."/>
            <person name="Lipzen A."/>
            <person name="Lutzoni F."/>
            <person name="Magnuson J."/>
            <person name="Mondo S."/>
            <person name="Nolan M."/>
            <person name="Ohm R."/>
            <person name="Pangilinan J."/>
            <person name="Park H.-J."/>
            <person name="Ramirez L."/>
            <person name="Alfaro M."/>
            <person name="Sun H."/>
            <person name="Tritt A."/>
            <person name="Yoshinaga Y."/>
            <person name="Zwiers L.-H."/>
            <person name="Turgeon B."/>
            <person name="Goodwin S."/>
            <person name="Spatafora J."/>
            <person name="Crous P."/>
            <person name="Grigoriev I."/>
        </authorList>
    </citation>
    <scope>NUCLEOTIDE SEQUENCE</scope>
    <source>
        <strain evidence="2">CBS 130266</strain>
    </source>
</reference>
<dbReference type="InterPro" id="IPR048263">
    <property type="entry name" value="Arb2"/>
</dbReference>
<evidence type="ECO:0000313" key="3">
    <source>
        <dbReference type="Proteomes" id="UP000800235"/>
    </source>
</evidence>
<name>A0A9P4U571_9PEZI</name>
<dbReference type="PANTHER" id="PTHR21357:SF4">
    <property type="entry name" value="FAM172 FAMILY PROTEIN HOMOLOG CG10038"/>
    <property type="match status" value="1"/>
</dbReference>
<organism evidence="2 3">
    <name type="scientific">Tothia fuscella</name>
    <dbReference type="NCBI Taxonomy" id="1048955"/>
    <lineage>
        <taxon>Eukaryota</taxon>
        <taxon>Fungi</taxon>
        <taxon>Dikarya</taxon>
        <taxon>Ascomycota</taxon>
        <taxon>Pezizomycotina</taxon>
        <taxon>Dothideomycetes</taxon>
        <taxon>Pleosporomycetidae</taxon>
        <taxon>Venturiales</taxon>
        <taxon>Cylindrosympodiaceae</taxon>
        <taxon>Tothia</taxon>
    </lineage>
</organism>
<evidence type="ECO:0000313" key="2">
    <source>
        <dbReference type="EMBL" id="KAF2436687.1"/>
    </source>
</evidence>
<sequence>MFVRRSGSFPPDFSFPTTFEELGYFVNEKSQIRNIRHPDQDFIFKASDNDRYNYVRREALSVCIRKEIEKRMTELGITTLYLPDLKTTKPESTTPHMPIYITPQETLKTKKRVIIVINHTAQDLGVWSYRYMKSSHGIVGGSCVGLTQQLKAQGDDEPGLVILNPGQTFYSHKEMKAMTNSGWADKPRQSPIHPVDREHPVHNHVEGNRTATEHVSFVFENVIKKSDWISPEAELYLIGNEVGGEKVLQYLNDNWDTMSSRIAAIALIQPHHGVG</sequence>
<dbReference type="GO" id="GO:0005634">
    <property type="term" value="C:nucleus"/>
    <property type="evidence" value="ECO:0007669"/>
    <property type="project" value="TreeGrafter"/>
</dbReference>
<keyword evidence="3" id="KW-1185">Reference proteome</keyword>
<dbReference type="Pfam" id="PF22749">
    <property type="entry name" value="Arb2"/>
    <property type="match status" value="1"/>
</dbReference>
<dbReference type="OrthoDB" id="421951at2759"/>
<evidence type="ECO:0000259" key="1">
    <source>
        <dbReference type="Pfam" id="PF22749"/>
    </source>
</evidence>
<dbReference type="EMBL" id="MU007010">
    <property type="protein sequence ID" value="KAF2436687.1"/>
    <property type="molecule type" value="Genomic_DNA"/>
</dbReference>
<dbReference type="Proteomes" id="UP000800235">
    <property type="component" value="Unassembled WGS sequence"/>
</dbReference>
<dbReference type="InterPro" id="IPR053858">
    <property type="entry name" value="Arb2_dom"/>
</dbReference>
<gene>
    <name evidence="2" type="ORF">EJ08DRAFT_557421</name>
</gene>
<comment type="caution">
    <text evidence="2">The sequence shown here is derived from an EMBL/GenBank/DDBJ whole genome shotgun (WGS) entry which is preliminary data.</text>
</comment>
<dbReference type="PANTHER" id="PTHR21357">
    <property type="entry name" value="FAM172 FAMILY PROTEIN HOMOLOG CG10038"/>
    <property type="match status" value="1"/>
</dbReference>
<proteinExistence type="predicted"/>
<dbReference type="GO" id="GO:0035197">
    <property type="term" value="F:siRNA binding"/>
    <property type="evidence" value="ECO:0007669"/>
    <property type="project" value="TreeGrafter"/>
</dbReference>
<feature type="domain" description="Arb2" evidence="1">
    <location>
        <begin position="15"/>
        <end position="272"/>
    </location>
</feature>
<dbReference type="GO" id="GO:0031048">
    <property type="term" value="P:regulatory ncRNA-mediated heterochromatin formation"/>
    <property type="evidence" value="ECO:0007669"/>
    <property type="project" value="TreeGrafter"/>
</dbReference>
<dbReference type="AlphaFoldDB" id="A0A9P4U571"/>
<protein>
    <recommendedName>
        <fullName evidence="1">Arb2 domain-containing protein</fullName>
    </recommendedName>
</protein>
<accession>A0A9P4U571</accession>
<feature type="non-terminal residue" evidence="2">
    <location>
        <position position="275"/>
    </location>
</feature>